<gene>
    <name evidence="1" type="ORF">SOCE26_030740</name>
</gene>
<dbReference type="OrthoDB" id="5517326at2"/>
<evidence type="ECO:0000313" key="1">
    <source>
        <dbReference type="EMBL" id="AUX41652.1"/>
    </source>
</evidence>
<protein>
    <submittedName>
        <fullName evidence="1">Uncharacterized protein</fullName>
    </submittedName>
</protein>
<sequence>MSERRWLSWVIAAAMCAALSGCGEGASAGGQIGGVTENAGDGCDHEKEDIGLDEASPLGFSANDALATVAGERSAELVWAKGGTTTATFSVGAPTAARFVRSTEGTGSGLGLAELAPAEGCADHLEIDVPLGFLTGDGAFAELLPATLRASQAGAATFHHDLDLDALEGTYEVTEVDPSEFRKVYVYLSGTLSADAVIGGVSGIAESHPSGSGPEASVSALPFNIAEF</sequence>
<dbReference type="RefSeq" id="WP_159396945.1">
    <property type="nucleotide sequence ID" value="NZ_CP012673.1"/>
</dbReference>
<dbReference type="AlphaFoldDB" id="A0A2L0EQX1"/>
<name>A0A2L0EQX1_SORCE</name>
<proteinExistence type="predicted"/>
<dbReference type="PROSITE" id="PS51257">
    <property type="entry name" value="PROKAR_LIPOPROTEIN"/>
    <property type="match status" value="1"/>
</dbReference>
<reference evidence="1 2" key="1">
    <citation type="submission" date="2015-09" db="EMBL/GenBank/DDBJ databases">
        <title>Sorangium comparison.</title>
        <authorList>
            <person name="Zaburannyi N."/>
            <person name="Bunk B."/>
            <person name="Overmann J."/>
            <person name="Mueller R."/>
        </authorList>
    </citation>
    <scope>NUCLEOTIDE SEQUENCE [LARGE SCALE GENOMIC DNA]</scope>
    <source>
        <strain evidence="1 2">So ce26</strain>
    </source>
</reference>
<dbReference type="Proteomes" id="UP000238348">
    <property type="component" value="Chromosome"/>
</dbReference>
<evidence type="ECO:0000313" key="2">
    <source>
        <dbReference type="Proteomes" id="UP000238348"/>
    </source>
</evidence>
<dbReference type="EMBL" id="CP012673">
    <property type="protein sequence ID" value="AUX41652.1"/>
    <property type="molecule type" value="Genomic_DNA"/>
</dbReference>
<organism evidence="1 2">
    <name type="scientific">Sorangium cellulosum</name>
    <name type="common">Polyangium cellulosum</name>
    <dbReference type="NCBI Taxonomy" id="56"/>
    <lineage>
        <taxon>Bacteria</taxon>
        <taxon>Pseudomonadati</taxon>
        <taxon>Myxococcota</taxon>
        <taxon>Polyangia</taxon>
        <taxon>Polyangiales</taxon>
        <taxon>Polyangiaceae</taxon>
        <taxon>Sorangium</taxon>
    </lineage>
</organism>
<accession>A0A2L0EQX1</accession>